<name>A0A1H6Q6F4_9FIRM</name>
<dbReference type="PROSITE" id="PS51257">
    <property type="entry name" value="PROKAR_LIPOPROTEIN"/>
    <property type="match status" value="1"/>
</dbReference>
<dbReference type="RefSeq" id="WP_074731121.1">
    <property type="nucleotide sequence ID" value="NZ_FNYK01000002.1"/>
</dbReference>
<organism evidence="1 2">
    <name type="scientific">Sharpea azabuensis</name>
    <dbReference type="NCBI Taxonomy" id="322505"/>
    <lineage>
        <taxon>Bacteria</taxon>
        <taxon>Bacillati</taxon>
        <taxon>Bacillota</taxon>
        <taxon>Erysipelotrichia</taxon>
        <taxon>Erysipelotrichales</taxon>
        <taxon>Coprobacillaceae</taxon>
        <taxon>Sharpea</taxon>
    </lineage>
</organism>
<evidence type="ECO:0000313" key="2">
    <source>
        <dbReference type="Proteomes" id="UP000183028"/>
    </source>
</evidence>
<dbReference type="AlphaFoldDB" id="A0A1H6Q6F4"/>
<proteinExistence type="predicted"/>
<gene>
    <name evidence="1" type="ORF">SAMN04487834_100250</name>
</gene>
<dbReference type="Proteomes" id="UP000183028">
    <property type="component" value="Unassembled WGS sequence"/>
</dbReference>
<sequence length="63" mass="7290">MSFIWRKKKIKRSENRKALPKFLLTLLITAVIGGCIGMPIGQFDRKTIMKIFVKSAYNSFIIK</sequence>
<evidence type="ECO:0000313" key="1">
    <source>
        <dbReference type="EMBL" id="SEI39389.1"/>
    </source>
</evidence>
<reference evidence="2" key="1">
    <citation type="submission" date="2016-10" db="EMBL/GenBank/DDBJ databases">
        <authorList>
            <person name="Varghese N."/>
        </authorList>
    </citation>
    <scope>NUCLEOTIDE SEQUENCE [LARGE SCALE GENOMIC DNA]</scope>
    <source>
        <strain evidence="2">DSM 20406</strain>
    </source>
</reference>
<keyword evidence="2" id="KW-1185">Reference proteome</keyword>
<dbReference type="EMBL" id="FNYK01000002">
    <property type="protein sequence ID" value="SEI39389.1"/>
    <property type="molecule type" value="Genomic_DNA"/>
</dbReference>
<protein>
    <submittedName>
        <fullName evidence="1">Uncharacterized protein</fullName>
    </submittedName>
</protein>
<accession>A0A1H6Q6F4</accession>